<dbReference type="PANTHER" id="PTHR43605:SF10">
    <property type="entry name" value="ACYL-COA SYNTHETASE MEDIUM CHAIN FAMILY MEMBER 3"/>
    <property type="match status" value="1"/>
</dbReference>
<proteinExistence type="inferred from homology"/>
<evidence type="ECO:0000259" key="7">
    <source>
        <dbReference type="Pfam" id="PF13193"/>
    </source>
</evidence>
<evidence type="ECO:0000313" key="8">
    <source>
        <dbReference type="EMBL" id="MFC6866825.1"/>
    </source>
</evidence>
<evidence type="ECO:0000313" key="9">
    <source>
        <dbReference type="Proteomes" id="UP001596337"/>
    </source>
</evidence>
<name>A0ABW2BWX8_9PSEU</name>
<evidence type="ECO:0000256" key="2">
    <source>
        <dbReference type="ARBA" id="ARBA00022598"/>
    </source>
</evidence>
<dbReference type="Proteomes" id="UP001596337">
    <property type="component" value="Unassembled WGS sequence"/>
</dbReference>
<organism evidence="8 9">
    <name type="scientific">Haloechinothrix salitolerans</name>
    <dbReference type="NCBI Taxonomy" id="926830"/>
    <lineage>
        <taxon>Bacteria</taxon>
        <taxon>Bacillati</taxon>
        <taxon>Actinomycetota</taxon>
        <taxon>Actinomycetes</taxon>
        <taxon>Pseudonocardiales</taxon>
        <taxon>Pseudonocardiaceae</taxon>
        <taxon>Haloechinothrix</taxon>
    </lineage>
</organism>
<feature type="region of interest" description="Disordered" evidence="5">
    <location>
        <begin position="473"/>
        <end position="494"/>
    </location>
</feature>
<dbReference type="SUPFAM" id="SSF56801">
    <property type="entry name" value="Acetyl-CoA synthetase-like"/>
    <property type="match status" value="1"/>
</dbReference>
<comment type="similarity">
    <text evidence="1">Belongs to the ATP-dependent AMP-binding enzyme family.</text>
</comment>
<evidence type="ECO:0000259" key="6">
    <source>
        <dbReference type="Pfam" id="PF00501"/>
    </source>
</evidence>
<evidence type="ECO:0000256" key="3">
    <source>
        <dbReference type="ARBA" id="ARBA00022741"/>
    </source>
</evidence>
<feature type="domain" description="AMP-binding enzyme C-terminal" evidence="7">
    <location>
        <begin position="394"/>
        <end position="475"/>
    </location>
</feature>
<dbReference type="Gene3D" id="3.40.50.12780">
    <property type="entry name" value="N-terminal domain of ligase-like"/>
    <property type="match status" value="1"/>
</dbReference>
<dbReference type="Gene3D" id="3.30.300.30">
    <property type="match status" value="1"/>
</dbReference>
<keyword evidence="2" id="KW-0436">Ligase</keyword>
<feature type="compositionally biased region" description="Basic and acidic residues" evidence="5">
    <location>
        <begin position="480"/>
        <end position="494"/>
    </location>
</feature>
<dbReference type="Pfam" id="PF13193">
    <property type="entry name" value="AMP-binding_C"/>
    <property type="match status" value="1"/>
</dbReference>
<comment type="caution">
    <text evidence="8">The sequence shown here is derived from an EMBL/GenBank/DDBJ whole genome shotgun (WGS) entry which is preliminary data.</text>
</comment>
<keyword evidence="4" id="KW-0067">ATP-binding</keyword>
<dbReference type="InterPro" id="IPR020845">
    <property type="entry name" value="AMP-binding_CS"/>
</dbReference>
<sequence length="494" mass="53275">MANVTWDLVEQAPRGQTALVTIDAAKRRRAWTFGELADGARATAARFAALGVRRGDVVYTLCGSRGEWVLTMLACLRLGAVMAPCSPMLRAHDLRTRARTAEPRLVVADDQYLDVLTEAGLDDNVLPLSAWDTWDAEPGDDVPSAPDLPDDDPAFLLFTSGSTGTPKPVWHGQRYVWGQRSQAEHWLGARSGDVVWSTAAPGWSKSTRNAFLAPWLMGAVAVLHEARFDVEQRLARIRDEGVTVLCMSPTEWRMLLSAGDPPALPSLRRLVAAGEPLDKETIARWRAATGLTIADGYGQTETGHIAGTPPGVDSPPGSAGRPLPGVATRLRDGELQVDATTLPTLSLVPDTDLVDGRWWPTGDLFEQDDDGWLFFKSRADDVILSSGYRIDPVEVETALRGHDAVADCLVAGIPDAQRGEVVAALVVANGDASEADASDDLAAALQRHVRTVTAPYKYPRVIRFVDELPRTTTGKAARGKGRDLLRAEPSRGSG</sequence>
<dbReference type="InterPro" id="IPR045851">
    <property type="entry name" value="AMP-bd_C_sf"/>
</dbReference>
<feature type="domain" description="AMP-dependent synthetase/ligase" evidence="6">
    <location>
        <begin position="10"/>
        <end position="334"/>
    </location>
</feature>
<protein>
    <submittedName>
        <fullName evidence="8">Acyl-CoA synthetase</fullName>
    </submittedName>
</protein>
<dbReference type="InterPro" id="IPR025110">
    <property type="entry name" value="AMP-bd_C"/>
</dbReference>
<gene>
    <name evidence="8" type="ORF">ACFQGD_06660</name>
</gene>
<dbReference type="PANTHER" id="PTHR43605">
    <property type="entry name" value="ACYL-COENZYME A SYNTHETASE"/>
    <property type="match status" value="1"/>
</dbReference>
<dbReference type="RefSeq" id="WP_345405885.1">
    <property type="nucleotide sequence ID" value="NZ_BAABLA010000121.1"/>
</dbReference>
<dbReference type="InterPro" id="IPR051087">
    <property type="entry name" value="Mitochondrial_ACSM"/>
</dbReference>
<evidence type="ECO:0000256" key="5">
    <source>
        <dbReference type="SAM" id="MobiDB-lite"/>
    </source>
</evidence>
<dbReference type="InterPro" id="IPR042099">
    <property type="entry name" value="ANL_N_sf"/>
</dbReference>
<accession>A0ABW2BWX8</accession>
<evidence type="ECO:0000256" key="1">
    <source>
        <dbReference type="ARBA" id="ARBA00006432"/>
    </source>
</evidence>
<keyword evidence="3" id="KW-0547">Nucleotide-binding</keyword>
<dbReference type="EMBL" id="JBHSXX010000001">
    <property type="protein sequence ID" value="MFC6866825.1"/>
    <property type="molecule type" value="Genomic_DNA"/>
</dbReference>
<evidence type="ECO:0000256" key="4">
    <source>
        <dbReference type="ARBA" id="ARBA00022840"/>
    </source>
</evidence>
<dbReference type="InterPro" id="IPR000873">
    <property type="entry name" value="AMP-dep_synth/lig_dom"/>
</dbReference>
<reference evidence="9" key="1">
    <citation type="journal article" date="2019" name="Int. J. Syst. Evol. Microbiol.">
        <title>The Global Catalogue of Microorganisms (GCM) 10K type strain sequencing project: providing services to taxonomists for standard genome sequencing and annotation.</title>
        <authorList>
            <consortium name="The Broad Institute Genomics Platform"/>
            <consortium name="The Broad Institute Genome Sequencing Center for Infectious Disease"/>
            <person name="Wu L."/>
            <person name="Ma J."/>
        </authorList>
    </citation>
    <scope>NUCLEOTIDE SEQUENCE [LARGE SCALE GENOMIC DNA]</scope>
    <source>
        <strain evidence="9">KCTC 32255</strain>
    </source>
</reference>
<dbReference type="Pfam" id="PF00501">
    <property type="entry name" value="AMP-binding"/>
    <property type="match status" value="1"/>
</dbReference>
<keyword evidence="9" id="KW-1185">Reference proteome</keyword>
<dbReference type="PROSITE" id="PS00455">
    <property type="entry name" value="AMP_BINDING"/>
    <property type="match status" value="1"/>
</dbReference>